<dbReference type="SUPFAM" id="SSF53474">
    <property type="entry name" value="alpha/beta-Hydrolases"/>
    <property type="match status" value="1"/>
</dbReference>
<name>A0A084W9A8_ANOSI</name>
<dbReference type="InterPro" id="IPR000073">
    <property type="entry name" value="AB_hydrolase_1"/>
</dbReference>
<gene>
    <name evidence="2" type="ORF">ZHAS_00014808</name>
</gene>
<keyword evidence="4" id="KW-1185">Reference proteome</keyword>
<dbReference type="EMBL" id="ATLV01021667">
    <property type="status" value="NOT_ANNOTATED_CDS"/>
    <property type="molecule type" value="Genomic_DNA"/>
</dbReference>
<dbReference type="PANTHER" id="PTHR43329">
    <property type="entry name" value="EPOXIDE HYDROLASE"/>
    <property type="match status" value="1"/>
</dbReference>
<dbReference type="VEuPathDB" id="VectorBase:ASIS018211"/>
<dbReference type="EnsemblMetazoa" id="ASIC014808-RA">
    <property type="protein sequence ID" value="ASIC014808-PA"/>
    <property type="gene ID" value="ASIC014808"/>
</dbReference>
<sequence length="298" mass="34114">MSTPRTHPPDTLNHPKWGKHRHVNVHKLNLHYVENGSSSKPLMLFLHDVPDFWYTWRHQLQEFSKDYWTVALDLPGFGRSEAPRNASTYRLSNLARTVCELIETLGKKDCILIANGCGALLGWHIVNQYPERVSKYVMMGLPSLGVLQELQERALVPLSELLKIGFLSVFHSLSIKLARVGDYQMFNNLVGPFSKPQDLEAYKYTFSQPNALARALTAFVQNWNDFFVEKFEFRVCKPATIPGLFLVGENNQSISLDKYSTLMIDKYKPLETRFVPRTGRFPHQEDPNTGLIASSLME</sequence>
<dbReference type="EMBL" id="KE525321">
    <property type="protein sequence ID" value="KFB46802.1"/>
    <property type="molecule type" value="Genomic_DNA"/>
</dbReference>
<protein>
    <submittedName>
        <fullName evidence="3">AB hydrolase-1 domain-containing protein</fullName>
    </submittedName>
    <submittedName>
        <fullName evidence="2">AGAP011970-PA-like protein</fullName>
    </submittedName>
</protein>
<evidence type="ECO:0000313" key="3">
    <source>
        <dbReference type="EnsemblMetazoa" id="ASIC014808-PA"/>
    </source>
</evidence>
<reference evidence="2 4" key="1">
    <citation type="journal article" date="2014" name="BMC Genomics">
        <title>Genome sequence of Anopheles sinensis provides insight into genetics basis of mosquito competence for malaria parasites.</title>
        <authorList>
            <person name="Zhou D."/>
            <person name="Zhang D."/>
            <person name="Ding G."/>
            <person name="Shi L."/>
            <person name="Hou Q."/>
            <person name="Ye Y."/>
            <person name="Xu Y."/>
            <person name="Zhou H."/>
            <person name="Xiong C."/>
            <person name="Li S."/>
            <person name="Yu J."/>
            <person name="Hong S."/>
            <person name="Yu X."/>
            <person name="Zou P."/>
            <person name="Chen C."/>
            <person name="Chang X."/>
            <person name="Wang W."/>
            <person name="Lv Y."/>
            <person name="Sun Y."/>
            <person name="Ma L."/>
            <person name="Shen B."/>
            <person name="Zhu C."/>
        </authorList>
    </citation>
    <scope>NUCLEOTIDE SEQUENCE [LARGE SCALE GENOMIC DNA]</scope>
</reference>
<dbReference type="Pfam" id="PF00561">
    <property type="entry name" value="Abhydrolase_1"/>
    <property type="match status" value="1"/>
</dbReference>
<accession>A0A084W9A8</accession>
<evidence type="ECO:0000313" key="2">
    <source>
        <dbReference type="EMBL" id="KFB46802.1"/>
    </source>
</evidence>
<dbReference type="VEuPathDB" id="VectorBase:ASIC014808"/>
<feature type="domain" description="AB hydrolase-1" evidence="1">
    <location>
        <begin position="41"/>
        <end position="141"/>
    </location>
</feature>
<organism evidence="2">
    <name type="scientific">Anopheles sinensis</name>
    <name type="common">Mosquito</name>
    <dbReference type="NCBI Taxonomy" id="74873"/>
    <lineage>
        <taxon>Eukaryota</taxon>
        <taxon>Metazoa</taxon>
        <taxon>Ecdysozoa</taxon>
        <taxon>Arthropoda</taxon>
        <taxon>Hexapoda</taxon>
        <taxon>Insecta</taxon>
        <taxon>Pterygota</taxon>
        <taxon>Neoptera</taxon>
        <taxon>Endopterygota</taxon>
        <taxon>Diptera</taxon>
        <taxon>Nematocera</taxon>
        <taxon>Culicoidea</taxon>
        <taxon>Culicidae</taxon>
        <taxon>Anophelinae</taxon>
        <taxon>Anopheles</taxon>
    </lineage>
</organism>
<dbReference type="PRINTS" id="PR00111">
    <property type="entry name" value="ABHYDROLASE"/>
</dbReference>
<dbReference type="GO" id="GO:0004301">
    <property type="term" value="F:epoxide hydrolase activity"/>
    <property type="evidence" value="ECO:0007669"/>
    <property type="project" value="UniProtKB-ARBA"/>
</dbReference>
<evidence type="ECO:0000313" key="4">
    <source>
        <dbReference type="Proteomes" id="UP000030765"/>
    </source>
</evidence>
<dbReference type="OMA" id="WHIVNQY"/>
<dbReference type="Proteomes" id="UP000030765">
    <property type="component" value="Unassembled WGS sequence"/>
</dbReference>
<dbReference type="Gene3D" id="3.40.50.1820">
    <property type="entry name" value="alpha/beta hydrolase"/>
    <property type="match status" value="1"/>
</dbReference>
<dbReference type="OrthoDB" id="408373at2759"/>
<dbReference type="STRING" id="74873.A0A084W9A8"/>
<dbReference type="AlphaFoldDB" id="A0A084W9A8"/>
<reference evidence="3" key="2">
    <citation type="submission" date="2020-05" db="UniProtKB">
        <authorList>
            <consortium name="EnsemblMetazoa"/>
        </authorList>
    </citation>
    <scope>IDENTIFICATION</scope>
</reference>
<proteinExistence type="predicted"/>
<evidence type="ECO:0000259" key="1">
    <source>
        <dbReference type="Pfam" id="PF00561"/>
    </source>
</evidence>
<dbReference type="InterPro" id="IPR029058">
    <property type="entry name" value="AB_hydrolase_fold"/>
</dbReference>